<evidence type="ECO:0000313" key="3">
    <source>
        <dbReference type="EMBL" id="MEM5538010.1"/>
    </source>
</evidence>
<dbReference type="RefSeq" id="WP_342855126.1">
    <property type="nucleotide sequence ID" value="NZ_JBBMRA010000027.1"/>
</dbReference>
<feature type="compositionally biased region" description="Basic and acidic residues" evidence="1">
    <location>
        <begin position="1"/>
        <end position="16"/>
    </location>
</feature>
<dbReference type="InterPro" id="IPR025054">
    <property type="entry name" value="DUF3991"/>
</dbReference>
<protein>
    <submittedName>
        <fullName evidence="3">MobV family relaxase</fullName>
    </submittedName>
</protein>
<dbReference type="InterPro" id="IPR001668">
    <property type="entry name" value="Mob_Pre"/>
</dbReference>
<feature type="region of interest" description="Disordered" evidence="1">
    <location>
        <begin position="658"/>
        <end position="690"/>
    </location>
</feature>
<dbReference type="NCBIfam" id="NF041497">
    <property type="entry name" value="MobV"/>
    <property type="match status" value="1"/>
</dbReference>
<name>A0ABU9TWB4_9GAMM</name>
<gene>
    <name evidence="3" type="primary">mobV</name>
    <name evidence="3" type="ORF">WNY58_16630</name>
</gene>
<feature type="region of interest" description="Disordered" evidence="1">
    <location>
        <begin position="1"/>
        <end position="52"/>
    </location>
</feature>
<feature type="domain" description="DUF3991" evidence="2">
    <location>
        <begin position="464"/>
        <end position="525"/>
    </location>
</feature>
<evidence type="ECO:0000259" key="2">
    <source>
        <dbReference type="Pfam" id="PF13154"/>
    </source>
</evidence>
<reference evidence="3 4" key="1">
    <citation type="submission" date="2024-03" db="EMBL/GenBank/DDBJ databases">
        <title>Community enrichment and isolation of bacterial strains for fucoidan degradation.</title>
        <authorList>
            <person name="Sichert A."/>
        </authorList>
    </citation>
    <scope>NUCLEOTIDE SEQUENCE [LARGE SCALE GENOMIC DNA]</scope>
    <source>
        <strain evidence="3 4">AS76</strain>
    </source>
</reference>
<dbReference type="Pfam" id="PF01076">
    <property type="entry name" value="Mob_Pre"/>
    <property type="match status" value="1"/>
</dbReference>
<evidence type="ECO:0000256" key="1">
    <source>
        <dbReference type="SAM" id="MobiDB-lite"/>
    </source>
</evidence>
<comment type="caution">
    <text evidence="3">The sequence shown here is derived from an EMBL/GenBank/DDBJ whole genome shotgun (WGS) entry which is preliminary data.</text>
</comment>
<dbReference type="Gene3D" id="3.30.930.30">
    <property type="match status" value="1"/>
</dbReference>
<dbReference type="EMBL" id="JBBMRA010000027">
    <property type="protein sequence ID" value="MEM5538010.1"/>
    <property type="molecule type" value="Genomic_DNA"/>
</dbReference>
<dbReference type="Pfam" id="PF13154">
    <property type="entry name" value="DUF3991"/>
    <property type="match status" value="1"/>
</dbReference>
<dbReference type="SUPFAM" id="SSF57783">
    <property type="entry name" value="Zinc beta-ribbon"/>
    <property type="match status" value="1"/>
</dbReference>
<keyword evidence="4" id="KW-1185">Reference proteome</keyword>
<feature type="compositionally biased region" description="Low complexity" evidence="1">
    <location>
        <begin position="37"/>
        <end position="46"/>
    </location>
</feature>
<organism evidence="3 4">
    <name type="scientific">Neptuniibacter pectenicola</name>
    <dbReference type="NCBI Taxonomy" id="1806669"/>
    <lineage>
        <taxon>Bacteria</taxon>
        <taxon>Pseudomonadati</taxon>
        <taxon>Pseudomonadota</taxon>
        <taxon>Gammaproteobacteria</taxon>
        <taxon>Oceanospirillales</taxon>
        <taxon>Oceanospirillaceae</taxon>
        <taxon>Neptuniibacter</taxon>
    </lineage>
</organism>
<dbReference type="Gene3D" id="3.40.1360.10">
    <property type="match status" value="1"/>
</dbReference>
<dbReference type="Proteomes" id="UP001449225">
    <property type="component" value="Unassembled WGS sequence"/>
</dbReference>
<evidence type="ECO:0000313" key="4">
    <source>
        <dbReference type="Proteomes" id="UP001449225"/>
    </source>
</evidence>
<proteinExistence type="predicted"/>
<accession>A0ABU9TWB4</accession>
<dbReference type="CDD" id="cd17242">
    <property type="entry name" value="MobM_relaxase"/>
    <property type="match status" value="1"/>
</dbReference>
<sequence length="690" mass="77606">MKFSDKYAEGIEEQKAKARLKKAQRQGDAANRKNANKSKSGSSSKPAKVKAVRVPKAVLRIAKIKTHTQIKAAGNHTHRHNETPNCDPAKSHLNETLVGSKDLFADYLKALGDVKERKNGVKLVEHVLSASPEYFRPENPEAAGEYDKSRMEAWKEATMDFLHKEYGSNLINAELHLSENTPHIHVFLIPLDRDKNPEGKLNASKWFDGKEKLSSLQDRYADALKPIHIERGLKKSKAKHQSIKSYYSAVNSADNKPTPNLKPSPFTVEKAGLSARLSPEEYAQEQVDLALKQQQESFEKQHKSQIRIAAIKAADRDQAVQRSKELERTARGYKQAYIKSEILRDLPLDQIAEELGLSWDRRKKQFKSEHHAIAFKGQKFKDFKMDNRVVDGKKLGGGAIDLVMHVENCSFKQAKDFLASCFGVERVAGHEAINHYRQAAQEIEKKELIMPQPVPEYLEHVKCYLIEERKLSPKVLEVLIEKGDLYADERKNAVFVCRNLKGKVTGAEKVGTSLSGWKGVATGTDHSAGVVLCEGIESGGQPEKIVFVESSIDALSYTQMNPTHAAISTAGKKAEFIENNKIALLRVSNYSLACGWDNAPDANKAYQDHFAEDLVIGRVIPDEGKDWNDQLKAEFVRESEDKELQKLKHDRELKKKVEQAIDAEKRRNKGTKWGKEKAENYLMTPSVGNK</sequence>